<keyword evidence="3" id="KW-1185">Reference proteome</keyword>
<evidence type="ECO:0000313" key="3">
    <source>
        <dbReference type="Proteomes" id="UP001307849"/>
    </source>
</evidence>
<sequence>MIFRPLFSRKKPAPNGAEDIPPSLALLRWNYRASTETFQWWLPYIQIPAKTAYEGTLKFVGFSIGFTCVWMYILGMIALAAILSNSNVSFERLQAVGFITMFISVSAGTTINAINGEFLWSVKWSLLNHHSFTLEEIQKILDGDSGFQSINNLLVGPNRARILSLYLLLARTGPRIGLAFLASSYEVGYDKGDKLYHSTVNWGYAVGGLILLVVIQSLITIISVFSIRHSSIIPPNTALGLSIALRPCLKPLRDSGGTADTSKIISALKGDSPKYFLQVANIRGASVAQFALSTGSREPIVSSTQQKKLELETKLFFTSTNVLTSPLLPGILSLVAAYIIYGVLVSRYIASRSFFGTSVNFALSTIGQKFLLTILLQLYGLFLGAFADSVLHIVRWGCISSNKTNLTFVESLLVAKNWWNLSSFRLFRRGGWRGRVSKWISALQTRALVTTIGWAVLVAYYEKLAGGNGYWRVAVGALAASFGMVVSMWILCAGTLAHKNLIPEGKSLPKAHAFRKLAAQLEATGSVDKEVRYGRVEAATGGRTAAVSGSAEPFLPGTYL</sequence>
<organism evidence="2 3">
    <name type="scientific">Arthrobotrys conoides</name>
    <dbReference type="NCBI Taxonomy" id="74498"/>
    <lineage>
        <taxon>Eukaryota</taxon>
        <taxon>Fungi</taxon>
        <taxon>Dikarya</taxon>
        <taxon>Ascomycota</taxon>
        <taxon>Pezizomycotina</taxon>
        <taxon>Orbiliomycetes</taxon>
        <taxon>Orbiliales</taxon>
        <taxon>Orbiliaceae</taxon>
        <taxon>Arthrobotrys</taxon>
    </lineage>
</organism>
<keyword evidence="1" id="KW-1133">Transmembrane helix</keyword>
<keyword evidence="1" id="KW-0472">Membrane</keyword>
<feature type="transmembrane region" description="Helical" evidence="1">
    <location>
        <begin position="59"/>
        <end position="83"/>
    </location>
</feature>
<feature type="transmembrane region" description="Helical" evidence="1">
    <location>
        <begin position="202"/>
        <end position="225"/>
    </location>
</feature>
<feature type="transmembrane region" description="Helical" evidence="1">
    <location>
        <begin position="95"/>
        <end position="114"/>
    </location>
</feature>
<accession>A0AAN8RIB0</accession>
<dbReference type="AlphaFoldDB" id="A0AAN8RIB0"/>
<dbReference type="EMBL" id="JAVHJM010000014">
    <property type="protein sequence ID" value="KAK6498115.1"/>
    <property type="molecule type" value="Genomic_DNA"/>
</dbReference>
<dbReference type="Proteomes" id="UP001307849">
    <property type="component" value="Unassembled WGS sequence"/>
</dbReference>
<feature type="transmembrane region" description="Helical" evidence="1">
    <location>
        <begin position="439"/>
        <end position="461"/>
    </location>
</feature>
<feature type="transmembrane region" description="Helical" evidence="1">
    <location>
        <begin position="370"/>
        <end position="394"/>
    </location>
</feature>
<keyword evidence="1" id="KW-0812">Transmembrane</keyword>
<comment type="caution">
    <text evidence="2">The sequence shown here is derived from an EMBL/GenBank/DDBJ whole genome shotgun (WGS) entry which is preliminary data.</text>
</comment>
<feature type="transmembrane region" description="Helical" evidence="1">
    <location>
        <begin position="327"/>
        <end position="350"/>
    </location>
</feature>
<gene>
    <name evidence="2" type="ORF">TWF506_004355</name>
</gene>
<feature type="transmembrane region" description="Helical" evidence="1">
    <location>
        <begin position="473"/>
        <end position="497"/>
    </location>
</feature>
<evidence type="ECO:0000313" key="2">
    <source>
        <dbReference type="EMBL" id="KAK6498115.1"/>
    </source>
</evidence>
<reference evidence="2 3" key="1">
    <citation type="submission" date="2019-10" db="EMBL/GenBank/DDBJ databases">
        <authorList>
            <person name="Palmer J.M."/>
        </authorList>
    </citation>
    <scope>NUCLEOTIDE SEQUENCE [LARGE SCALE GENOMIC DNA]</scope>
    <source>
        <strain evidence="2 3">TWF506</strain>
    </source>
</reference>
<name>A0AAN8RIB0_9PEZI</name>
<evidence type="ECO:0000256" key="1">
    <source>
        <dbReference type="SAM" id="Phobius"/>
    </source>
</evidence>
<feature type="transmembrane region" description="Helical" evidence="1">
    <location>
        <begin position="163"/>
        <end position="182"/>
    </location>
</feature>
<proteinExistence type="predicted"/>
<protein>
    <submittedName>
        <fullName evidence="2">Uncharacterized protein</fullName>
    </submittedName>
</protein>